<dbReference type="CDD" id="cd00609">
    <property type="entry name" value="AAT_like"/>
    <property type="match status" value="1"/>
</dbReference>
<comment type="catalytic activity">
    <reaction evidence="6">
        <text>an aromatic L-alpha-amino acid + 2-oxoglutarate = an aromatic oxo-acid + L-glutamate</text>
        <dbReference type="Rhea" id="RHEA:17533"/>
        <dbReference type="ChEBI" id="CHEBI:16810"/>
        <dbReference type="ChEBI" id="CHEBI:29985"/>
        <dbReference type="ChEBI" id="CHEBI:73309"/>
        <dbReference type="ChEBI" id="CHEBI:84824"/>
        <dbReference type="EC" id="2.6.1.57"/>
    </reaction>
</comment>
<dbReference type="HAMAP" id="MF_01023">
    <property type="entry name" value="HisC_aminotrans_2"/>
    <property type="match status" value="1"/>
</dbReference>
<feature type="domain" description="Aminotransferase class I/classII large" evidence="7">
    <location>
        <begin position="26"/>
        <end position="353"/>
    </location>
</feature>
<dbReference type="EMBL" id="PGTZ01000007">
    <property type="protein sequence ID" value="PJI93693.1"/>
    <property type="molecule type" value="Genomic_DNA"/>
</dbReference>
<proteinExistence type="inferred from homology"/>
<evidence type="ECO:0000256" key="3">
    <source>
        <dbReference type="ARBA" id="ARBA00022576"/>
    </source>
</evidence>
<sequence length="365" mass="38293">MRLRDAVTTLPAYVPGARLPAGLPAVKLSSNENPYPPLPSVVDAIVAGVGATNRYPDLAAVQLVEALAERLTAKAPRAVTPAEIVVGTGSVGVLEHLLDAVCDPGDEVLVPWRSFEAYPIAVAVAGARFVPVPLQEGHDADGRSLAGRLDLAALAAAIGERTRVVVVCTPNNPTGPAVHADELESFLAAVPPHVMVILDEAYVEFVRDPDAPDGLAVYAAHPNVVLLRTFSKAYGLAALRVGYAVARPDLAAGVRAVATPFGVGDLAQRAALASLAAEDELLERVETLVAERTRVTDALREQGWDLPDAQGNFVWFPLGARTAELGARARDEGVLVRPFAGEGVRVSIGSVAEDDAFLRVAAGWR</sequence>
<evidence type="ECO:0000259" key="7">
    <source>
        <dbReference type="Pfam" id="PF00155"/>
    </source>
</evidence>
<evidence type="ECO:0000256" key="4">
    <source>
        <dbReference type="ARBA" id="ARBA00022679"/>
    </source>
</evidence>
<dbReference type="EC" id="2.6.1.57" evidence="6"/>
<comment type="caution">
    <text evidence="8">The sequence shown here is derived from an EMBL/GenBank/DDBJ whole genome shotgun (WGS) entry which is preliminary data.</text>
</comment>
<keyword evidence="5 6" id="KW-0663">Pyridoxal phosphate</keyword>
<dbReference type="GO" id="GO:0004400">
    <property type="term" value="F:histidinol-phosphate transaminase activity"/>
    <property type="evidence" value="ECO:0007669"/>
    <property type="project" value="InterPro"/>
</dbReference>
<comment type="subunit">
    <text evidence="2 6">Homodimer.</text>
</comment>
<gene>
    <name evidence="6" type="primary">pat</name>
    <name evidence="8" type="ORF">CLV34_1167</name>
</gene>
<dbReference type="GO" id="GO:0000105">
    <property type="term" value="P:L-histidine biosynthetic process"/>
    <property type="evidence" value="ECO:0007669"/>
    <property type="project" value="InterPro"/>
</dbReference>
<evidence type="ECO:0000256" key="1">
    <source>
        <dbReference type="ARBA" id="ARBA00001933"/>
    </source>
</evidence>
<dbReference type="InterPro" id="IPR015421">
    <property type="entry name" value="PyrdxlP-dep_Trfase_major"/>
</dbReference>
<dbReference type="Proteomes" id="UP000231586">
    <property type="component" value="Unassembled WGS sequence"/>
</dbReference>
<reference evidence="8 9" key="1">
    <citation type="submission" date="2017-11" db="EMBL/GenBank/DDBJ databases">
        <title>Genomic Encyclopedia of Archaeal and Bacterial Type Strains, Phase II (KMG-II): From Individual Species to Whole Genera.</title>
        <authorList>
            <person name="Goeker M."/>
        </authorList>
    </citation>
    <scope>NUCLEOTIDE SEQUENCE [LARGE SCALE GENOMIC DNA]</scope>
    <source>
        <strain evidence="8 9">DSM 22413</strain>
    </source>
</reference>
<dbReference type="NCBIfam" id="NF002878">
    <property type="entry name" value="PRK03321.1"/>
    <property type="match status" value="1"/>
</dbReference>
<keyword evidence="3 6" id="KW-0032">Aminotransferase</keyword>
<dbReference type="InterPro" id="IPR050106">
    <property type="entry name" value="HistidinolP_aminotransfase"/>
</dbReference>
<dbReference type="PROSITE" id="PS00599">
    <property type="entry name" value="AA_TRANSFER_CLASS_2"/>
    <property type="match status" value="1"/>
</dbReference>
<dbReference type="Pfam" id="PF00155">
    <property type="entry name" value="Aminotran_1_2"/>
    <property type="match status" value="1"/>
</dbReference>
<dbReference type="InterPro" id="IPR004839">
    <property type="entry name" value="Aminotransferase_I/II_large"/>
</dbReference>
<dbReference type="InterPro" id="IPR015424">
    <property type="entry name" value="PyrdxlP-dep_Trfase"/>
</dbReference>
<comment type="cofactor">
    <cofactor evidence="1 6">
        <name>pyridoxal 5'-phosphate</name>
        <dbReference type="ChEBI" id="CHEBI:597326"/>
    </cofactor>
</comment>
<dbReference type="InterPro" id="IPR005861">
    <property type="entry name" value="HisP_aminotrans"/>
</dbReference>
<dbReference type="Gene3D" id="3.40.640.10">
    <property type="entry name" value="Type I PLP-dependent aspartate aminotransferase-like (Major domain)"/>
    <property type="match status" value="1"/>
</dbReference>
<organism evidence="8 9">
    <name type="scientific">Luteimicrobium subarcticum</name>
    <dbReference type="NCBI Taxonomy" id="620910"/>
    <lineage>
        <taxon>Bacteria</taxon>
        <taxon>Bacillati</taxon>
        <taxon>Actinomycetota</taxon>
        <taxon>Actinomycetes</taxon>
        <taxon>Micrococcales</taxon>
        <taxon>Luteimicrobium</taxon>
    </lineage>
</organism>
<evidence type="ECO:0000256" key="6">
    <source>
        <dbReference type="HAMAP-Rule" id="MF_01513"/>
    </source>
</evidence>
<feature type="modified residue" description="N6-(pyridoxal phosphate)lysine" evidence="6">
    <location>
        <position position="232"/>
    </location>
</feature>
<evidence type="ECO:0000313" key="8">
    <source>
        <dbReference type="EMBL" id="PJI93693.1"/>
    </source>
</evidence>
<dbReference type="GO" id="GO:0030170">
    <property type="term" value="F:pyridoxal phosphate binding"/>
    <property type="evidence" value="ECO:0007669"/>
    <property type="project" value="UniProtKB-UniRule"/>
</dbReference>
<keyword evidence="9" id="KW-1185">Reference proteome</keyword>
<dbReference type="AlphaFoldDB" id="A0A2M8WRY0"/>
<evidence type="ECO:0000256" key="5">
    <source>
        <dbReference type="ARBA" id="ARBA00022898"/>
    </source>
</evidence>
<dbReference type="Gene3D" id="3.90.1150.10">
    <property type="entry name" value="Aspartate Aminotransferase, domain 1"/>
    <property type="match status" value="1"/>
</dbReference>
<protein>
    <recommendedName>
        <fullName evidence="6">Aromatic amino acid aminotransferase</fullName>
        <shortName evidence="6">ArAT</shortName>
        <ecNumber evidence="6">2.6.1.57</ecNumber>
    </recommendedName>
</protein>
<dbReference type="HAMAP" id="MF_01513">
    <property type="entry name" value="Phe_aminotrans_2"/>
    <property type="match status" value="1"/>
</dbReference>
<dbReference type="InterPro" id="IPR015422">
    <property type="entry name" value="PyrdxlP-dep_Trfase_small"/>
</dbReference>
<comment type="similarity">
    <text evidence="6">Belongs to the class-II pyridoxal-phosphate-dependent aminotransferase family.</text>
</comment>
<dbReference type="InterPro" id="IPR024892">
    <property type="entry name" value="ArAT"/>
</dbReference>
<keyword evidence="4 6" id="KW-0808">Transferase</keyword>
<name>A0A2M8WRY0_9MICO</name>
<comment type="function">
    <text evidence="6">Aminotransferase that catalyzes the conversion of aromatic amino acids and 2-oxoglutarate into corresponding aromatic oxo acids and L-glutamate.</text>
</comment>
<dbReference type="PANTHER" id="PTHR43643:SF3">
    <property type="entry name" value="HISTIDINOL-PHOSPHATE AMINOTRANSFERASE"/>
    <property type="match status" value="1"/>
</dbReference>
<dbReference type="GO" id="GO:0008793">
    <property type="term" value="F:aromatic-amino-acid transaminase activity"/>
    <property type="evidence" value="ECO:0007669"/>
    <property type="project" value="UniProtKB-UniRule"/>
</dbReference>
<dbReference type="PANTHER" id="PTHR43643">
    <property type="entry name" value="HISTIDINOL-PHOSPHATE AMINOTRANSFERASE 2"/>
    <property type="match status" value="1"/>
</dbReference>
<dbReference type="SUPFAM" id="SSF53383">
    <property type="entry name" value="PLP-dependent transferases"/>
    <property type="match status" value="1"/>
</dbReference>
<dbReference type="InterPro" id="IPR001917">
    <property type="entry name" value="Aminotrans_II_pyridoxalP_BS"/>
</dbReference>
<evidence type="ECO:0000313" key="9">
    <source>
        <dbReference type="Proteomes" id="UP000231586"/>
    </source>
</evidence>
<accession>A0A2M8WRY0</accession>
<evidence type="ECO:0000256" key="2">
    <source>
        <dbReference type="ARBA" id="ARBA00011738"/>
    </source>
</evidence>